<dbReference type="GO" id="GO:0005634">
    <property type="term" value="C:nucleus"/>
    <property type="evidence" value="ECO:0007669"/>
    <property type="project" value="TreeGrafter"/>
</dbReference>
<proteinExistence type="predicted"/>
<dbReference type="GO" id="GO:0008270">
    <property type="term" value="F:zinc ion binding"/>
    <property type="evidence" value="ECO:0007669"/>
    <property type="project" value="UniProtKB-KW"/>
</dbReference>
<dbReference type="GeneID" id="85366947"/>
<comment type="caution">
    <text evidence="6">The sequence shown here is derived from an EMBL/GenBank/DDBJ whole genome shotgun (WGS) entry which is preliminary data.</text>
</comment>
<gene>
    <name evidence="6" type="ORF">EV420DRAFT_766086</name>
</gene>
<accession>A0AA39MWN8</accession>
<dbReference type="PANTHER" id="PTHR10237:SF14">
    <property type="entry name" value="MYND-TYPE DOMAIN-CONTAINING PROTEIN"/>
    <property type="match status" value="1"/>
</dbReference>
<organism evidence="6 7">
    <name type="scientific">Armillaria tabescens</name>
    <name type="common">Ringless honey mushroom</name>
    <name type="synonym">Agaricus tabescens</name>
    <dbReference type="NCBI Taxonomy" id="1929756"/>
    <lineage>
        <taxon>Eukaryota</taxon>
        <taxon>Fungi</taxon>
        <taxon>Dikarya</taxon>
        <taxon>Basidiomycota</taxon>
        <taxon>Agaricomycotina</taxon>
        <taxon>Agaricomycetes</taxon>
        <taxon>Agaricomycetidae</taxon>
        <taxon>Agaricales</taxon>
        <taxon>Marasmiineae</taxon>
        <taxon>Physalacriaceae</taxon>
        <taxon>Desarmillaria</taxon>
    </lineage>
</organism>
<evidence type="ECO:0000256" key="3">
    <source>
        <dbReference type="ARBA" id="ARBA00022833"/>
    </source>
</evidence>
<dbReference type="Proteomes" id="UP001175211">
    <property type="component" value="Unassembled WGS sequence"/>
</dbReference>
<evidence type="ECO:0000313" key="6">
    <source>
        <dbReference type="EMBL" id="KAK0449821.1"/>
    </source>
</evidence>
<keyword evidence="7" id="KW-1185">Reference proteome</keyword>
<dbReference type="RefSeq" id="XP_060327113.1">
    <property type="nucleotide sequence ID" value="XM_060483399.1"/>
</dbReference>
<reference evidence="6" key="1">
    <citation type="submission" date="2023-06" db="EMBL/GenBank/DDBJ databases">
        <authorList>
            <consortium name="Lawrence Berkeley National Laboratory"/>
            <person name="Ahrendt S."/>
            <person name="Sahu N."/>
            <person name="Indic B."/>
            <person name="Wong-Bajracharya J."/>
            <person name="Merenyi Z."/>
            <person name="Ke H.-M."/>
            <person name="Monk M."/>
            <person name="Kocsube S."/>
            <person name="Drula E."/>
            <person name="Lipzen A."/>
            <person name="Balint B."/>
            <person name="Henrissat B."/>
            <person name="Andreopoulos B."/>
            <person name="Martin F.M."/>
            <person name="Harder C.B."/>
            <person name="Rigling D."/>
            <person name="Ford K.L."/>
            <person name="Foster G.D."/>
            <person name="Pangilinan J."/>
            <person name="Papanicolaou A."/>
            <person name="Barry K."/>
            <person name="LaButti K."/>
            <person name="Viragh M."/>
            <person name="Koriabine M."/>
            <person name="Yan M."/>
            <person name="Riley R."/>
            <person name="Champramary S."/>
            <person name="Plett K.L."/>
            <person name="Tsai I.J."/>
            <person name="Slot J."/>
            <person name="Sipos G."/>
            <person name="Plett J."/>
            <person name="Nagy L.G."/>
            <person name="Grigoriev I.V."/>
        </authorList>
    </citation>
    <scope>NUCLEOTIDE SEQUENCE</scope>
    <source>
        <strain evidence="6">CCBAS 213</strain>
    </source>
</reference>
<evidence type="ECO:0000259" key="5">
    <source>
        <dbReference type="PROSITE" id="PS50865"/>
    </source>
</evidence>
<dbReference type="AlphaFoldDB" id="A0AA39MWN8"/>
<feature type="domain" description="MYND-type" evidence="5">
    <location>
        <begin position="359"/>
        <end position="395"/>
    </location>
</feature>
<keyword evidence="2 4" id="KW-0863">Zinc-finger</keyword>
<evidence type="ECO:0000256" key="4">
    <source>
        <dbReference type="PROSITE-ProRule" id="PRU00134"/>
    </source>
</evidence>
<dbReference type="InterPro" id="IPR024119">
    <property type="entry name" value="TF_DEAF-1"/>
</dbReference>
<dbReference type="Pfam" id="PF01753">
    <property type="entry name" value="zf-MYND"/>
    <property type="match status" value="1"/>
</dbReference>
<dbReference type="InterPro" id="IPR002893">
    <property type="entry name" value="Znf_MYND"/>
</dbReference>
<dbReference type="EMBL" id="JAUEPS010000037">
    <property type="protein sequence ID" value="KAK0449821.1"/>
    <property type="molecule type" value="Genomic_DNA"/>
</dbReference>
<dbReference type="GO" id="GO:0000981">
    <property type="term" value="F:DNA-binding transcription factor activity, RNA polymerase II-specific"/>
    <property type="evidence" value="ECO:0007669"/>
    <property type="project" value="TreeGrafter"/>
</dbReference>
<dbReference type="Gene3D" id="6.10.140.2220">
    <property type="match status" value="1"/>
</dbReference>
<dbReference type="SUPFAM" id="SSF144232">
    <property type="entry name" value="HIT/MYND zinc finger-like"/>
    <property type="match status" value="1"/>
</dbReference>
<protein>
    <recommendedName>
        <fullName evidence="5">MYND-type domain-containing protein</fullName>
    </recommendedName>
</protein>
<dbReference type="PROSITE" id="PS01360">
    <property type="entry name" value="ZF_MYND_1"/>
    <property type="match status" value="1"/>
</dbReference>
<keyword evidence="1" id="KW-0479">Metal-binding</keyword>
<keyword evidence="3" id="KW-0862">Zinc</keyword>
<name>A0AA39MWN8_ARMTA</name>
<evidence type="ECO:0000313" key="7">
    <source>
        <dbReference type="Proteomes" id="UP001175211"/>
    </source>
</evidence>
<dbReference type="PROSITE" id="PS50865">
    <property type="entry name" value="ZF_MYND_2"/>
    <property type="match status" value="1"/>
</dbReference>
<sequence>MGDSFVLNRLMFCMAHGNELCNKCYCDHRMCNNLIAESMEGTSGVAKRLIKDADRKPISDIFALGAVKSGKKDADGYPSYKCKIHDTIDCPDCFDWIKIIVAQSKKKDKGKVEDRSQILGLLESMGVELPPTLKLPNDALEKKLASALSAAQEISTLGKFPINPSKLPLWKNQSKSAFDAMQRTSMAEAMRNYNARARGLPDPFALYSSAFIDARQTLRHLCRNLEDGMAVNILQDKDHNEVICIRVLDIYKLNDRTPLISLIYETASISTPINTTIDFVQNVISKRRSDGQMGLPQIVCTPEEQALLRKLLFQNSQRLVPEYAPHKERYEKTFKTSFLVPLGPPDQITIGKLSSNLGCEVCGEKTTSRCSQCQSVSYCGATCQKAHWKDHKNFCRSLKGGSWVQFHFVTAMKDINGKKLYTSYVNNQGIMNPTTVNPDDDAPPSNVHGDKPFLIKIQKPLTRIPGLALSDDVNVPPSLLIYDRQRSFRAHAIEADNPQAYSMAIREVLMGKTKVKIYRWAKRVGDFELSICLDRAPEPEPAW</sequence>
<evidence type="ECO:0000256" key="2">
    <source>
        <dbReference type="ARBA" id="ARBA00022771"/>
    </source>
</evidence>
<evidence type="ECO:0000256" key="1">
    <source>
        <dbReference type="ARBA" id="ARBA00022723"/>
    </source>
</evidence>
<dbReference type="PANTHER" id="PTHR10237">
    <property type="entry name" value="DEFORMED EPIDERMAL AUTOREGULATORY FACTOR 1 HOMOLOG SUPPRESSIN"/>
    <property type="match status" value="1"/>
</dbReference>